<dbReference type="EMBL" id="JAANIU010017321">
    <property type="protein sequence ID" value="KAG1526953.1"/>
    <property type="molecule type" value="Genomic_DNA"/>
</dbReference>
<name>A0A9P7BZH5_9FUNG</name>
<keyword evidence="1" id="KW-1133">Transmembrane helix</keyword>
<dbReference type="AlphaFoldDB" id="A0A9P7BZH5"/>
<evidence type="ECO:0000313" key="3">
    <source>
        <dbReference type="Proteomes" id="UP000740926"/>
    </source>
</evidence>
<organism evidence="2 3">
    <name type="scientific">Rhizopus delemar</name>
    <dbReference type="NCBI Taxonomy" id="936053"/>
    <lineage>
        <taxon>Eukaryota</taxon>
        <taxon>Fungi</taxon>
        <taxon>Fungi incertae sedis</taxon>
        <taxon>Mucoromycota</taxon>
        <taxon>Mucoromycotina</taxon>
        <taxon>Mucoromycetes</taxon>
        <taxon>Mucorales</taxon>
        <taxon>Mucorineae</taxon>
        <taxon>Rhizopodaceae</taxon>
        <taxon>Rhizopus</taxon>
    </lineage>
</organism>
<comment type="caution">
    <text evidence="2">The sequence shown here is derived from an EMBL/GenBank/DDBJ whole genome shotgun (WGS) entry which is preliminary data.</text>
</comment>
<proteinExistence type="predicted"/>
<keyword evidence="1" id="KW-0472">Membrane</keyword>
<keyword evidence="3" id="KW-1185">Reference proteome</keyword>
<dbReference type="Proteomes" id="UP000740926">
    <property type="component" value="Unassembled WGS sequence"/>
</dbReference>
<protein>
    <submittedName>
        <fullName evidence="2">Uncharacterized protein</fullName>
    </submittedName>
</protein>
<accession>A0A9P7BZH5</accession>
<evidence type="ECO:0000313" key="2">
    <source>
        <dbReference type="EMBL" id="KAG1526953.1"/>
    </source>
</evidence>
<sequence length="91" mass="9838">MRVSIAVMMVAVLAVMPVFVAVSVVIVMAVIVVLVRIAVPGELARRHALRGHHGLARKARGLRQLGQPGLEIQAVHEQHLRGGQLLRVARS</sequence>
<gene>
    <name evidence="2" type="ORF">G6F50_018345</name>
</gene>
<evidence type="ECO:0000256" key="1">
    <source>
        <dbReference type="SAM" id="Phobius"/>
    </source>
</evidence>
<feature type="transmembrane region" description="Helical" evidence="1">
    <location>
        <begin position="6"/>
        <end position="39"/>
    </location>
</feature>
<keyword evidence="1" id="KW-0812">Transmembrane</keyword>
<reference evidence="2 3" key="1">
    <citation type="journal article" date="2020" name="Microb. Genom.">
        <title>Genetic diversity of clinical and environmental Mucorales isolates obtained from an investigation of mucormycosis cases among solid organ transplant recipients.</title>
        <authorList>
            <person name="Nguyen M.H."/>
            <person name="Kaul D."/>
            <person name="Muto C."/>
            <person name="Cheng S.J."/>
            <person name="Richter R.A."/>
            <person name="Bruno V.M."/>
            <person name="Liu G."/>
            <person name="Beyhan S."/>
            <person name="Sundermann A.J."/>
            <person name="Mounaud S."/>
            <person name="Pasculle A.W."/>
            <person name="Nierman W.C."/>
            <person name="Driscoll E."/>
            <person name="Cumbie R."/>
            <person name="Clancy C.J."/>
            <person name="Dupont C.L."/>
        </authorList>
    </citation>
    <scope>NUCLEOTIDE SEQUENCE [LARGE SCALE GENOMIC DNA]</scope>
    <source>
        <strain evidence="2 3">GL24</strain>
    </source>
</reference>